<dbReference type="InterPro" id="IPR013517">
    <property type="entry name" value="FG-GAP"/>
</dbReference>
<evidence type="ECO:0000256" key="5">
    <source>
        <dbReference type="ARBA" id="ARBA00022737"/>
    </source>
</evidence>
<keyword evidence="7" id="KW-0325">Glycoprotein</keyword>
<evidence type="ECO:0000256" key="6">
    <source>
        <dbReference type="ARBA" id="ARBA00023069"/>
    </source>
</evidence>
<keyword evidence="3" id="KW-0963">Cytoplasm</keyword>
<dbReference type="GO" id="GO:0005929">
    <property type="term" value="C:cilium"/>
    <property type="evidence" value="ECO:0007669"/>
    <property type="project" value="UniProtKB-SubCell"/>
</dbReference>
<accession>A0A3B0Z1F7</accession>
<comment type="subcellular location">
    <subcellularLocation>
        <location evidence="1">Cell projection</location>
        <location evidence="1">Cilium</location>
    </subcellularLocation>
    <subcellularLocation>
        <location evidence="2">Cytoplasm</location>
    </subcellularLocation>
</comment>
<evidence type="ECO:0000256" key="3">
    <source>
        <dbReference type="ARBA" id="ARBA00022490"/>
    </source>
</evidence>
<feature type="domain" description="HYDIN/VesB/CFA65-like Ig-like" evidence="11">
    <location>
        <begin position="442"/>
        <end position="536"/>
    </location>
</feature>
<dbReference type="InterPro" id="IPR013783">
    <property type="entry name" value="Ig-like_fold"/>
</dbReference>
<name>A0A3B0Z1F7_9ZZZZ</name>
<keyword evidence="9" id="KW-1133">Transmembrane helix</keyword>
<organism evidence="12">
    <name type="scientific">hydrothermal vent metagenome</name>
    <dbReference type="NCBI Taxonomy" id="652676"/>
    <lineage>
        <taxon>unclassified sequences</taxon>
        <taxon>metagenomes</taxon>
        <taxon>ecological metagenomes</taxon>
    </lineage>
</organism>
<dbReference type="PANTHER" id="PTHR36220">
    <property type="entry name" value="UNNAMED PRODUCT"/>
    <property type="match status" value="1"/>
</dbReference>
<dbReference type="InterPro" id="IPR011043">
    <property type="entry name" value="Gal_Oxase/kelch_b-propeller"/>
</dbReference>
<dbReference type="EMBL" id="UOFN01000035">
    <property type="protein sequence ID" value="VAW74526.1"/>
    <property type="molecule type" value="Genomic_DNA"/>
</dbReference>
<evidence type="ECO:0000256" key="2">
    <source>
        <dbReference type="ARBA" id="ARBA00004496"/>
    </source>
</evidence>
<dbReference type="GO" id="GO:0005737">
    <property type="term" value="C:cytoplasm"/>
    <property type="evidence" value="ECO:0007669"/>
    <property type="project" value="UniProtKB-SubCell"/>
</dbReference>
<evidence type="ECO:0000256" key="9">
    <source>
        <dbReference type="SAM" id="Phobius"/>
    </source>
</evidence>
<evidence type="ECO:0000259" key="11">
    <source>
        <dbReference type="Pfam" id="PF22544"/>
    </source>
</evidence>
<dbReference type="Gene3D" id="2.130.10.130">
    <property type="entry name" value="Integrin alpha, N-terminal"/>
    <property type="match status" value="3"/>
</dbReference>
<dbReference type="AlphaFoldDB" id="A0A3B0Z1F7"/>
<keyword evidence="6" id="KW-0969">Cilium</keyword>
<dbReference type="Pfam" id="PF14312">
    <property type="entry name" value="FG-GAP_2"/>
    <property type="match status" value="7"/>
</dbReference>
<dbReference type="PROSITE" id="PS51470">
    <property type="entry name" value="FG_GAP"/>
    <property type="match status" value="2"/>
</dbReference>
<gene>
    <name evidence="12" type="ORF">MNBD_GAMMA15-2087</name>
</gene>
<protein>
    <submittedName>
        <fullName evidence="12">Uncharacterized protein</fullName>
    </submittedName>
</protein>
<proteinExistence type="predicted"/>
<keyword evidence="9" id="KW-0472">Membrane</keyword>
<evidence type="ECO:0000256" key="7">
    <source>
        <dbReference type="ARBA" id="ARBA00023180"/>
    </source>
</evidence>
<dbReference type="InterPro" id="IPR031549">
    <property type="entry name" value="ASH"/>
</dbReference>
<dbReference type="Pfam" id="PF22544">
    <property type="entry name" value="HYDIN_VesB_CFA65-like_Ig"/>
    <property type="match status" value="1"/>
</dbReference>
<dbReference type="SUPFAM" id="SSF50965">
    <property type="entry name" value="Galactose oxidase, central domain"/>
    <property type="match status" value="2"/>
</dbReference>
<evidence type="ECO:0000259" key="10">
    <source>
        <dbReference type="Pfam" id="PF15780"/>
    </source>
</evidence>
<evidence type="ECO:0000256" key="8">
    <source>
        <dbReference type="ARBA" id="ARBA00023273"/>
    </source>
</evidence>
<dbReference type="Pfam" id="PF15780">
    <property type="entry name" value="ASH"/>
    <property type="match status" value="1"/>
</dbReference>
<sequence length="827" mass="83981">MIKQKFTGFILTAFILFLPAMVNAQFGNEVKLLASDGATGDVFGLSVSISGDAAVTGARWHDDNGSNSGSAYMFVRNPVTGIWTEQQKLLASDGVANDNFGSSVSISGDTAIIGAPLHDDNGTSSGSAYVFVRDSVTGIWSQQAELLASDGTSSDQFGISVSISGDTAIVGAFGEGSAASRTGAAYIFVRDPATGAWSQQAKLLASDGAATDQFGESVSISGDTVIAGAIAHDDNGIDSGAAYIFVRNPITGIWTEQQKLLASDGALNDNFGFSVSISGDTVIAGAFAHDDNAFNSGSIYIFVRNPATGIWLEQQKLQASDGAADDELGWSVSISGDTAIAGARLHDDNGSNSGSAYVFVRNPVTGAWSQQTELLASDGVAGDDLGRSVSIDGNTVVAGAIGQDGNSNDSGSIYIYTSSGTTAPDITVTDSVASTTDLQVPFGDITELTTAADQTVTVSNDGNADLILGNIAVANALAAPFSILNDTCSAQTLAPAANCSLTVRFSPGSIGNFSDSFDIPSDDPDENPVTVSISGNGVGVPVPDITVTDTLAPANDLQIAFADLTVGGSNDQTVTVVNDGNADLVIGTVAQANALAAPFSVLNDICSGQTLVATASCTLDVRFAPTTAVTSNDSFDIPSNDPDENPVTVSISGTGLAGVNNPPSVPNLVSPADGQTGLPTTLDLVWEPSTDPDGDTVSYDVYHCADTDPVTNCLPLVALNTSPNSGSGNGLFYAGLGLGGGIMILGITLPGGVRSRKQTVLLVATLVIITLLSSCKSHNNGGNGGGVANQSFAIAGSNAATTYYWAVVAKDGNGGTTPSAVWSYTTQ</sequence>
<feature type="transmembrane region" description="Helical" evidence="9">
    <location>
        <begin position="730"/>
        <end position="749"/>
    </location>
</feature>
<keyword evidence="9" id="KW-0812">Transmembrane</keyword>
<reference evidence="12" key="1">
    <citation type="submission" date="2018-06" db="EMBL/GenBank/DDBJ databases">
        <authorList>
            <person name="Zhirakovskaya E."/>
        </authorList>
    </citation>
    <scope>NUCLEOTIDE SEQUENCE</scope>
</reference>
<dbReference type="InterPro" id="IPR013519">
    <property type="entry name" value="Int_alpha_beta-p"/>
</dbReference>
<dbReference type="Gene3D" id="2.60.40.10">
    <property type="entry name" value="Immunoglobulins"/>
    <property type="match status" value="3"/>
</dbReference>
<feature type="domain" description="Abnormal spindle-like microcephaly-associated protein ASH" evidence="10">
    <location>
        <begin position="550"/>
        <end position="641"/>
    </location>
</feature>
<dbReference type="InterPro" id="IPR053879">
    <property type="entry name" value="HYDIN_VesB_CFA65-like_Ig"/>
</dbReference>
<keyword evidence="8" id="KW-0966">Cell projection</keyword>
<evidence type="ECO:0000256" key="1">
    <source>
        <dbReference type="ARBA" id="ARBA00004138"/>
    </source>
</evidence>
<dbReference type="PANTHER" id="PTHR36220:SF1">
    <property type="entry name" value="GAMMA TUBULIN COMPLEX COMPONENT C-TERMINAL DOMAIN-CONTAINING PROTEIN"/>
    <property type="match status" value="1"/>
</dbReference>
<keyword evidence="5" id="KW-0677">Repeat</keyword>
<evidence type="ECO:0000313" key="12">
    <source>
        <dbReference type="EMBL" id="VAW74526.1"/>
    </source>
</evidence>
<evidence type="ECO:0000256" key="4">
    <source>
        <dbReference type="ARBA" id="ARBA00022729"/>
    </source>
</evidence>
<keyword evidence="4" id="KW-0732">Signal</keyword>
<dbReference type="InterPro" id="IPR028994">
    <property type="entry name" value="Integrin_alpha_N"/>
</dbReference>
<dbReference type="NCBIfam" id="NF012200">
    <property type="entry name" value="choice_anch_D"/>
    <property type="match status" value="2"/>
</dbReference>